<dbReference type="SUPFAM" id="SSF54747">
    <property type="entry name" value="Ribosomal L11/L12e N-terminal domain"/>
    <property type="match status" value="1"/>
</dbReference>
<evidence type="ECO:0000256" key="5">
    <source>
        <dbReference type="RuleBase" id="RU003978"/>
    </source>
</evidence>
<gene>
    <name evidence="8" type="ORF">MERGE_002942</name>
</gene>
<dbReference type="GO" id="GO:0006412">
    <property type="term" value="P:translation"/>
    <property type="evidence" value="ECO:0007669"/>
    <property type="project" value="InterPro"/>
</dbReference>
<dbReference type="NCBIfam" id="TIGR01632">
    <property type="entry name" value="L11_bact"/>
    <property type="match status" value="1"/>
</dbReference>
<dbReference type="FunFam" id="1.10.10.250:FF:000003">
    <property type="entry name" value="Mitochondrial ribosomal protein L11"/>
    <property type="match status" value="1"/>
</dbReference>
<evidence type="ECO:0000259" key="6">
    <source>
        <dbReference type="Pfam" id="PF00298"/>
    </source>
</evidence>
<feature type="domain" description="Large ribosomal subunit protein uL11 N-terminal" evidence="7">
    <location>
        <begin position="11"/>
        <end position="69"/>
    </location>
</feature>
<evidence type="ECO:0000256" key="4">
    <source>
        <dbReference type="ARBA" id="ARBA00040104"/>
    </source>
</evidence>
<dbReference type="Gene3D" id="3.30.1550.10">
    <property type="entry name" value="Ribosomal protein L11/L12, N-terminal domain"/>
    <property type="match status" value="1"/>
</dbReference>
<dbReference type="AlphaFoldDB" id="A0A899G2D5"/>
<dbReference type="Proteomes" id="UP000663699">
    <property type="component" value="Chromosome 7"/>
</dbReference>
<dbReference type="InterPro" id="IPR020783">
    <property type="entry name" value="Ribosomal_uL11_C"/>
</dbReference>
<dbReference type="SMART" id="SM00649">
    <property type="entry name" value="RL11"/>
    <property type="match status" value="1"/>
</dbReference>
<keyword evidence="9" id="KW-1185">Reference proteome</keyword>
<evidence type="ECO:0000256" key="3">
    <source>
        <dbReference type="ARBA" id="ARBA00023274"/>
    </source>
</evidence>
<sequence>MSSLPKKKNLLKLIIPSGGATPQPPVGPALGARGVKSMDFCKQFNERTGHLIPGIPIPTAISIQPDRSFTFEIKTPPTSWLLFRAANVDKGSSAPGKTWIGTVSLKHIYEIAKIKHTDGNLQRIPLESICKSALKALACNVLGIGFIHSEHKKYRIKLCLSFICKL</sequence>
<dbReference type="Pfam" id="PF03946">
    <property type="entry name" value="Ribosomal_L11_N"/>
    <property type="match status" value="1"/>
</dbReference>
<keyword evidence="3 5" id="KW-0687">Ribonucleoprotein</keyword>
<evidence type="ECO:0000313" key="8">
    <source>
        <dbReference type="EMBL" id="QSL65629.1"/>
    </source>
</evidence>
<evidence type="ECO:0000313" key="9">
    <source>
        <dbReference type="Proteomes" id="UP000663699"/>
    </source>
</evidence>
<dbReference type="GO" id="GO:0005762">
    <property type="term" value="C:mitochondrial large ribosomal subunit"/>
    <property type="evidence" value="ECO:0007669"/>
    <property type="project" value="TreeGrafter"/>
</dbReference>
<dbReference type="InterPro" id="IPR020784">
    <property type="entry name" value="Ribosomal_uL11_N"/>
</dbReference>
<dbReference type="GO" id="GO:0070180">
    <property type="term" value="F:large ribosomal subunit rRNA binding"/>
    <property type="evidence" value="ECO:0007669"/>
    <property type="project" value="TreeGrafter"/>
</dbReference>
<accession>A0A899G2D5</accession>
<dbReference type="CDD" id="cd00349">
    <property type="entry name" value="Ribosomal_L11"/>
    <property type="match status" value="1"/>
</dbReference>
<name>A0A899G2D5_9ASCO</name>
<keyword evidence="2 5" id="KW-0689">Ribosomal protein</keyword>
<dbReference type="Gene3D" id="1.10.10.250">
    <property type="entry name" value="Ribosomal protein L11, C-terminal domain"/>
    <property type="match status" value="1"/>
</dbReference>
<protein>
    <recommendedName>
        <fullName evidence="4">Large ribosomal subunit protein uL11m</fullName>
    </recommendedName>
</protein>
<dbReference type="PANTHER" id="PTHR11661:SF1">
    <property type="entry name" value="LARGE RIBOSOMAL SUBUNIT PROTEIN UL11M"/>
    <property type="match status" value="1"/>
</dbReference>
<dbReference type="InterPro" id="IPR036796">
    <property type="entry name" value="Ribosomal_uL11_N_sf"/>
</dbReference>
<organism evidence="8 9">
    <name type="scientific">Pneumocystis wakefieldiae</name>
    <dbReference type="NCBI Taxonomy" id="38082"/>
    <lineage>
        <taxon>Eukaryota</taxon>
        <taxon>Fungi</taxon>
        <taxon>Dikarya</taxon>
        <taxon>Ascomycota</taxon>
        <taxon>Taphrinomycotina</taxon>
        <taxon>Pneumocystomycetes</taxon>
        <taxon>Pneumocystaceae</taxon>
        <taxon>Pneumocystis</taxon>
    </lineage>
</organism>
<feature type="domain" description="Large ribosomal subunit protein uL11 C-terminal" evidence="6">
    <location>
        <begin position="74"/>
        <end position="133"/>
    </location>
</feature>
<evidence type="ECO:0000256" key="2">
    <source>
        <dbReference type="ARBA" id="ARBA00022980"/>
    </source>
</evidence>
<dbReference type="OrthoDB" id="1091498at2759"/>
<evidence type="ECO:0000256" key="1">
    <source>
        <dbReference type="ARBA" id="ARBA00010537"/>
    </source>
</evidence>
<dbReference type="Pfam" id="PF00298">
    <property type="entry name" value="Ribosomal_L11"/>
    <property type="match status" value="1"/>
</dbReference>
<dbReference type="InterPro" id="IPR006519">
    <property type="entry name" value="Ribosomal_uL11_bac-typ"/>
</dbReference>
<reference evidence="8" key="1">
    <citation type="submission" date="2020-06" db="EMBL/GenBank/DDBJ databases">
        <title>Genomes of multiple members of Pneumocystis genus reveal paths to human pathogen Pneumocystis jirovecii.</title>
        <authorList>
            <person name="Cisse O.H."/>
            <person name="Ma L."/>
            <person name="Dekker J."/>
            <person name="Khil P."/>
            <person name="Jo J."/>
            <person name="Brenchley J."/>
            <person name="Blair R."/>
            <person name="Pahar B."/>
            <person name="Chabe M."/>
            <person name="Van Rompay K.A."/>
            <person name="Keesler R."/>
            <person name="Sukura A."/>
            <person name="Hirsch V."/>
            <person name="Kutty G."/>
            <person name="Liu Y."/>
            <person name="Peng L."/>
            <person name="Chen J."/>
            <person name="Song J."/>
            <person name="Weissenbacher-Lang C."/>
            <person name="Xu J."/>
            <person name="Upham N.S."/>
            <person name="Stajich J.E."/>
            <person name="Cuomo C.A."/>
            <person name="Cushion M.T."/>
            <person name="Kovacs J.A."/>
        </authorList>
    </citation>
    <scope>NUCLEOTIDE SEQUENCE</scope>
    <source>
        <strain evidence="8">2A</strain>
    </source>
</reference>
<dbReference type="GO" id="GO:0003735">
    <property type="term" value="F:structural constituent of ribosome"/>
    <property type="evidence" value="ECO:0007669"/>
    <property type="project" value="InterPro"/>
</dbReference>
<dbReference type="SUPFAM" id="SSF46906">
    <property type="entry name" value="Ribosomal protein L11, C-terminal domain"/>
    <property type="match status" value="1"/>
</dbReference>
<dbReference type="HAMAP" id="MF_00736">
    <property type="entry name" value="Ribosomal_uL11"/>
    <property type="match status" value="1"/>
</dbReference>
<proteinExistence type="inferred from homology"/>
<dbReference type="PANTHER" id="PTHR11661">
    <property type="entry name" value="60S RIBOSOMAL PROTEIN L12"/>
    <property type="match status" value="1"/>
</dbReference>
<comment type="similarity">
    <text evidence="1 5">Belongs to the universal ribosomal protein uL11 family.</text>
</comment>
<dbReference type="InterPro" id="IPR036769">
    <property type="entry name" value="Ribosomal_uL11_C_sf"/>
</dbReference>
<evidence type="ECO:0000259" key="7">
    <source>
        <dbReference type="Pfam" id="PF03946"/>
    </source>
</evidence>
<dbReference type="InterPro" id="IPR000911">
    <property type="entry name" value="Ribosomal_uL11"/>
</dbReference>
<dbReference type="EMBL" id="CP054538">
    <property type="protein sequence ID" value="QSL65629.1"/>
    <property type="molecule type" value="Genomic_DNA"/>
</dbReference>